<reference evidence="2" key="1">
    <citation type="submission" date="2023-10" db="EMBL/GenBank/DDBJ databases">
        <title>Genome assembly of Pristionchus species.</title>
        <authorList>
            <person name="Yoshida K."/>
            <person name="Sommer R.J."/>
        </authorList>
    </citation>
    <scope>NUCLEOTIDE SEQUENCE</scope>
    <source>
        <strain evidence="2">RS0144</strain>
    </source>
</reference>
<dbReference type="PANTHER" id="PTHR31024:SF3">
    <property type="entry name" value="C-TYPE LECTIN-RELATED"/>
    <property type="match status" value="1"/>
</dbReference>
<keyword evidence="1" id="KW-0732">Signal</keyword>
<evidence type="ECO:0000313" key="3">
    <source>
        <dbReference type="Proteomes" id="UP001432027"/>
    </source>
</evidence>
<protein>
    <submittedName>
        <fullName evidence="2">Uncharacterized protein</fullName>
    </submittedName>
</protein>
<dbReference type="Proteomes" id="UP001432027">
    <property type="component" value="Unassembled WGS sequence"/>
</dbReference>
<name>A0AAV5SYW0_9BILA</name>
<dbReference type="PANTHER" id="PTHR31024">
    <property type="entry name" value="C-TYPE LECTIN"/>
    <property type="match status" value="1"/>
</dbReference>
<evidence type="ECO:0000256" key="1">
    <source>
        <dbReference type="SAM" id="SignalP"/>
    </source>
</evidence>
<dbReference type="EMBL" id="BTSX01000002">
    <property type="protein sequence ID" value="GMS86534.1"/>
    <property type="molecule type" value="Genomic_DNA"/>
</dbReference>
<gene>
    <name evidence="2" type="ORF">PENTCL1PPCAC_8709</name>
</gene>
<evidence type="ECO:0000313" key="2">
    <source>
        <dbReference type="EMBL" id="GMS86534.1"/>
    </source>
</evidence>
<feature type="signal peptide" evidence="1">
    <location>
        <begin position="1"/>
        <end position="22"/>
    </location>
</feature>
<dbReference type="AlphaFoldDB" id="A0AAV5SYW0"/>
<proteinExistence type="predicted"/>
<keyword evidence="3" id="KW-1185">Reference proteome</keyword>
<accession>A0AAV5SYW0</accession>
<sequence>MKVGMLVHSLILLLFLANGIDSNVYSCEELKYRVINSNMVFNYISVCVITEEGFTDASYNQLKHIYVDQDKQWSLYRIDDCLSSEHWKITADKGFTLNCDQDFTVFFTDRYPTIPMMNTPPHKGVQHTTLKTQYNYPFVVPQTGIRIQTTSCEGEGNVTVYSGTGSSANEESYLLRTYTCASVPQWIFSFDLSITMVADDSVTYSVEYTSNIDSTVTIAPGERIAIRSQ</sequence>
<comment type="caution">
    <text evidence="2">The sequence shown here is derived from an EMBL/GenBank/DDBJ whole genome shotgun (WGS) entry which is preliminary data.</text>
</comment>
<feature type="chain" id="PRO_5043473108" evidence="1">
    <location>
        <begin position="23"/>
        <end position="229"/>
    </location>
</feature>
<organism evidence="2 3">
    <name type="scientific">Pristionchus entomophagus</name>
    <dbReference type="NCBI Taxonomy" id="358040"/>
    <lineage>
        <taxon>Eukaryota</taxon>
        <taxon>Metazoa</taxon>
        <taxon>Ecdysozoa</taxon>
        <taxon>Nematoda</taxon>
        <taxon>Chromadorea</taxon>
        <taxon>Rhabditida</taxon>
        <taxon>Rhabditina</taxon>
        <taxon>Diplogasteromorpha</taxon>
        <taxon>Diplogasteroidea</taxon>
        <taxon>Neodiplogasteridae</taxon>
        <taxon>Pristionchus</taxon>
    </lineage>
</organism>